<keyword evidence="3" id="KW-0472">Membrane</keyword>
<dbReference type="PRINTS" id="PR01490">
    <property type="entry name" value="RTXTOXIND"/>
</dbReference>
<keyword evidence="2" id="KW-0175">Coiled coil</keyword>
<evidence type="ECO:0000256" key="3">
    <source>
        <dbReference type="SAM" id="Phobius"/>
    </source>
</evidence>
<comment type="similarity">
    <text evidence="1">Belongs to the membrane fusion protein (MFP) (TC 8.A.1) family.</text>
</comment>
<dbReference type="SUPFAM" id="SSF111369">
    <property type="entry name" value="HlyD-like secretion proteins"/>
    <property type="match status" value="2"/>
</dbReference>
<protein>
    <submittedName>
        <fullName evidence="5">HlyD family secretion protein</fullName>
    </submittedName>
</protein>
<dbReference type="InterPro" id="IPR050739">
    <property type="entry name" value="MFP"/>
</dbReference>
<dbReference type="PROSITE" id="PS51318">
    <property type="entry name" value="TAT"/>
    <property type="match status" value="1"/>
</dbReference>
<sequence length="378" mass="39897">MSADGTSGVPASTSTRAPLSRRRWLVALVAAAAAAAGMAVIAMPNRSESTDNAYLQADSSVVAPKVRGLVAEVLVEHNQRVHKGDPLVRIDPEEFDAKVASANAALRDAEAGVAAARAALVSLDAEERLADANVRAAQTGIRSAEAQRALAEADRRRYDALVASGAVAKQDVERFRAAAVTAQANAARSTADFAVSRDQAAVTRARRARLQADLARAEAAVANARAALDLARQDQTNTLIRAPIDGVVGDRQVEPGDYVQPGSRLLTVVPVDALYVIANFKETQTARMLAGQPAEIEVDALPGRTLHGRVDSFAPGSGSQFSLLPFEPGTGNFTKIVQRVPVRIRFDAHQAALARLRPGLSSTVSVRLQPADTRQASR</sequence>
<dbReference type="Gene3D" id="2.40.50.100">
    <property type="match status" value="1"/>
</dbReference>
<accession>A0ABW8JS54</accession>
<dbReference type="PANTHER" id="PTHR30386:SF24">
    <property type="entry name" value="MULTIDRUG RESISTANCE EFFLUX PUMP"/>
    <property type="match status" value="1"/>
</dbReference>
<evidence type="ECO:0000256" key="1">
    <source>
        <dbReference type="ARBA" id="ARBA00009477"/>
    </source>
</evidence>
<evidence type="ECO:0000313" key="6">
    <source>
        <dbReference type="Proteomes" id="UP001620460"/>
    </source>
</evidence>
<dbReference type="Gene3D" id="1.10.287.470">
    <property type="entry name" value="Helix hairpin bin"/>
    <property type="match status" value="1"/>
</dbReference>
<dbReference type="Proteomes" id="UP001620460">
    <property type="component" value="Unassembled WGS sequence"/>
</dbReference>
<proteinExistence type="inferred from homology"/>
<evidence type="ECO:0000259" key="4">
    <source>
        <dbReference type="Pfam" id="PF25917"/>
    </source>
</evidence>
<evidence type="ECO:0000313" key="5">
    <source>
        <dbReference type="EMBL" id="MFK2903964.1"/>
    </source>
</evidence>
<evidence type="ECO:0000256" key="2">
    <source>
        <dbReference type="SAM" id="Coils"/>
    </source>
</evidence>
<keyword evidence="3" id="KW-0812">Transmembrane</keyword>
<dbReference type="Pfam" id="PF25917">
    <property type="entry name" value="BSH_RND"/>
    <property type="match status" value="1"/>
</dbReference>
<organism evidence="5 6">
    <name type="scientific">Dyella ginsengisoli</name>
    <dbReference type="NCBI Taxonomy" id="363848"/>
    <lineage>
        <taxon>Bacteria</taxon>
        <taxon>Pseudomonadati</taxon>
        <taxon>Pseudomonadota</taxon>
        <taxon>Gammaproteobacteria</taxon>
        <taxon>Lysobacterales</taxon>
        <taxon>Rhodanobacteraceae</taxon>
        <taxon>Dyella</taxon>
    </lineage>
</organism>
<dbReference type="InterPro" id="IPR058625">
    <property type="entry name" value="MdtA-like_BSH"/>
</dbReference>
<gene>
    <name evidence="5" type="ORF">ISP17_08305</name>
</gene>
<feature type="coiled-coil region" evidence="2">
    <location>
        <begin position="200"/>
        <end position="234"/>
    </location>
</feature>
<dbReference type="RefSeq" id="WP_404631995.1">
    <property type="nucleotide sequence ID" value="NZ_JADIKM010000002.1"/>
</dbReference>
<keyword evidence="3" id="KW-1133">Transmembrane helix</keyword>
<dbReference type="PANTHER" id="PTHR30386">
    <property type="entry name" value="MEMBRANE FUSION SUBUNIT OF EMRAB-TOLC MULTIDRUG EFFLUX PUMP"/>
    <property type="match status" value="1"/>
</dbReference>
<feature type="domain" description="Multidrug resistance protein MdtA-like barrel-sandwich hybrid" evidence="4">
    <location>
        <begin position="62"/>
        <end position="268"/>
    </location>
</feature>
<comment type="caution">
    <text evidence="5">The sequence shown here is derived from an EMBL/GenBank/DDBJ whole genome shotgun (WGS) entry which is preliminary data.</text>
</comment>
<reference evidence="5 6" key="1">
    <citation type="submission" date="2020-10" db="EMBL/GenBank/DDBJ databases">
        <title>Phylogeny of dyella-like bacteria.</title>
        <authorList>
            <person name="Fu J."/>
        </authorList>
    </citation>
    <scope>NUCLEOTIDE SEQUENCE [LARGE SCALE GENOMIC DNA]</scope>
    <source>
        <strain evidence="5 6">Gsoil3046</strain>
    </source>
</reference>
<name>A0ABW8JS54_9GAMM</name>
<keyword evidence="6" id="KW-1185">Reference proteome</keyword>
<dbReference type="InterPro" id="IPR006311">
    <property type="entry name" value="TAT_signal"/>
</dbReference>
<dbReference type="EMBL" id="JADIKM010000002">
    <property type="protein sequence ID" value="MFK2903964.1"/>
    <property type="molecule type" value="Genomic_DNA"/>
</dbReference>
<dbReference type="Gene3D" id="2.40.30.170">
    <property type="match status" value="1"/>
</dbReference>
<feature type="transmembrane region" description="Helical" evidence="3">
    <location>
        <begin position="24"/>
        <end position="43"/>
    </location>
</feature>